<proteinExistence type="predicted"/>
<evidence type="ECO:0000313" key="2">
    <source>
        <dbReference type="EMBL" id="AMC10265.1"/>
    </source>
</evidence>
<dbReference type="GO" id="GO:0003677">
    <property type="term" value="F:DNA binding"/>
    <property type="evidence" value="ECO:0007669"/>
    <property type="project" value="InterPro"/>
</dbReference>
<dbReference type="OrthoDB" id="9795766at2"/>
<evidence type="ECO:0000259" key="1">
    <source>
        <dbReference type="SMART" id="SM00966"/>
    </source>
</evidence>
<reference evidence="3" key="1">
    <citation type="submission" date="2015-12" db="EMBL/GenBank/DDBJ databases">
        <title>Complete genome sequence of Lutibacter profundus strain LP1.</title>
        <authorList>
            <person name="Wissuwa J."/>
            <person name="Le Moine Bauer S."/>
            <person name="Stokke R."/>
            <person name="Dahle H."/>
            <person name="Steen I.H."/>
        </authorList>
    </citation>
    <scope>NUCLEOTIDE SEQUENCE [LARGE SCALE GENOMIC DNA]</scope>
    <source>
        <strain evidence="3">LP1</strain>
    </source>
</reference>
<name>A0A0X8G583_9FLAO</name>
<dbReference type="AlphaFoldDB" id="A0A0X8G583"/>
<feature type="domain" description="SpoVT-AbrB" evidence="1">
    <location>
        <begin position="6"/>
        <end position="49"/>
    </location>
</feature>
<reference evidence="2 3" key="2">
    <citation type="journal article" date="2016" name="Int. J. Syst. Evol. Microbiol.">
        <title>Lutibacter profundi sp. nov., isolated from a deep-sea hydrothermal system on the Arctic Mid-Ocean Ridge and emended description of the genus Lutibacter.</title>
        <authorList>
            <person name="Le Moine Bauer S."/>
            <person name="Roalkvam I."/>
            <person name="Steen I.H."/>
            <person name="Dahle H."/>
        </authorList>
    </citation>
    <scope>NUCLEOTIDE SEQUENCE [LARGE SCALE GENOMIC DNA]</scope>
    <source>
        <strain evidence="2 3">LP1</strain>
    </source>
</reference>
<dbReference type="Gene3D" id="2.10.260.10">
    <property type="match status" value="1"/>
</dbReference>
<dbReference type="STRING" id="1622118.Lupro_02900"/>
<organism evidence="2 3">
    <name type="scientific">Lutibacter profundi</name>
    <dbReference type="NCBI Taxonomy" id="1622118"/>
    <lineage>
        <taxon>Bacteria</taxon>
        <taxon>Pseudomonadati</taxon>
        <taxon>Bacteroidota</taxon>
        <taxon>Flavobacteriia</taxon>
        <taxon>Flavobacteriales</taxon>
        <taxon>Flavobacteriaceae</taxon>
        <taxon>Lutibacter</taxon>
    </lineage>
</organism>
<dbReference type="KEGG" id="lut:Lupro_02900"/>
<dbReference type="PATRIC" id="fig|1622118.3.peg.607"/>
<dbReference type="SMART" id="SM00966">
    <property type="entry name" value="SpoVT_AbrB"/>
    <property type="match status" value="1"/>
</dbReference>
<gene>
    <name evidence="2" type="ORF">Lupro_02900</name>
</gene>
<protein>
    <submittedName>
        <fullName evidence="2">MazF family transcriptional regulator</fullName>
    </submittedName>
</protein>
<evidence type="ECO:0000313" key="3">
    <source>
        <dbReference type="Proteomes" id="UP000059672"/>
    </source>
</evidence>
<sequence>MEISIIKIGNSRGLRLSKTILEKYNIKEKVELILEKGQIILRPIEKPRKNWENEFKKMRLNQDDKLLMNDVFDDENLEEWN</sequence>
<dbReference type="EMBL" id="CP013355">
    <property type="protein sequence ID" value="AMC10265.1"/>
    <property type="molecule type" value="Genomic_DNA"/>
</dbReference>
<dbReference type="RefSeq" id="WP_068206118.1">
    <property type="nucleotide sequence ID" value="NZ_CP013355.1"/>
</dbReference>
<dbReference type="InterPro" id="IPR037914">
    <property type="entry name" value="SpoVT-AbrB_sf"/>
</dbReference>
<dbReference type="Proteomes" id="UP000059672">
    <property type="component" value="Chromosome"/>
</dbReference>
<keyword evidence="3" id="KW-1185">Reference proteome</keyword>
<accession>A0A0X8G583</accession>
<dbReference type="InterPro" id="IPR007159">
    <property type="entry name" value="SpoVT-AbrB_dom"/>
</dbReference>
<dbReference type="SUPFAM" id="SSF89447">
    <property type="entry name" value="AbrB/MazE/MraZ-like"/>
    <property type="match status" value="1"/>
</dbReference>